<evidence type="ECO:0000313" key="1">
    <source>
        <dbReference type="EMBL" id="KAB7740003.1"/>
    </source>
</evidence>
<gene>
    <name evidence="1" type="ORF">F2P47_10510</name>
</gene>
<dbReference type="EMBL" id="WESC01000008">
    <property type="protein sequence ID" value="KAB7740003.1"/>
    <property type="molecule type" value="Genomic_DNA"/>
</dbReference>
<sequence>MLDGYRLVTAEILYHMPDHHGLIQTFLWQEYDLAPRYPELTKFLDHWEKNLDGPLHSVRVATKRIIGPTEFPYANYMATLH</sequence>
<name>A0A6N6VGI5_9HYPH</name>
<reference evidence="1 2" key="1">
    <citation type="submission" date="2019-09" db="EMBL/GenBank/DDBJ databases">
        <title>Parvibaculum sedimenti sp. nov., isolated from sediment.</title>
        <authorList>
            <person name="Wang Y."/>
        </authorList>
    </citation>
    <scope>NUCLEOTIDE SEQUENCE [LARGE SCALE GENOMIC DNA]</scope>
    <source>
        <strain evidence="1 2">HXT-9</strain>
    </source>
</reference>
<accession>A0A6N6VGI5</accession>
<dbReference type="Pfam" id="PF06233">
    <property type="entry name" value="Usg"/>
    <property type="match status" value="1"/>
</dbReference>
<proteinExistence type="predicted"/>
<organism evidence="1 2">
    <name type="scientific">Parvibaculum sedimenti</name>
    <dbReference type="NCBI Taxonomy" id="2608632"/>
    <lineage>
        <taxon>Bacteria</taxon>
        <taxon>Pseudomonadati</taxon>
        <taxon>Pseudomonadota</taxon>
        <taxon>Alphaproteobacteria</taxon>
        <taxon>Hyphomicrobiales</taxon>
        <taxon>Parvibaculaceae</taxon>
        <taxon>Parvibaculum</taxon>
    </lineage>
</organism>
<protein>
    <submittedName>
        <fullName evidence="1">Usg family protein</fullName>
    </submittedName>
</protein>
<dbReference type="AlphaFoldDB" id="A0A6N6VGI5"/>
<dbReference type="InterPro" id="IPR009354">
    <property type="entry name" value="Usg"/>
</dbReference>
<comment type="caution">
    <text evidence="1">The sequence shown here is derived from an EMBL/GenBank/DDBJ whole genome shotgun (WGS) entry which is preliminary data.</text>
</comment>
<keyword evidence="2" id="KW-1185">Reference proteome</keyword>
<dbReference type="Proteomes" id="UP000468901">
    <property type="component" value="Unassembled WGS sequence"/>
</dbReference>
<evidence type="ECO:0000313" key="2">
    <source>
        <dbReference type="Proteomes" id="UP000468901"/>
    </source>
</evidence>